<name>A0ABU0LPK7_9HYPH</name>
<accession>A0ABU0LPK7</accession>
<dbReference type="PROSITE" id="PS51160">
    <property type="entry name" value="ACYLPHOSPHATASE_3"/>
    <property type="match status" value="1"/>
</dbReference>
<comment type="catalytic activity">
    <reaction evidence="3 4">
        <text>an acyl phosphate + H2O = a carboxylate + phosphate + H(+)</text>
        <dbReference type="Rhea" id="RHEA:14965"/>
        <dbReference type="ChEBI" id="CHEBI:15377"/>
        <dbReference type="ChEBI" id="CHEBI:15378"/>
        <dbReference type="ChEBI" id="CHEBI:29067"/>
        <dbReference type="ChEBI" id="CHEBI:43474"/>
        <dbReference type="ChEBI" id="CHEBI:59918"/>
        <dbReference type="EC" id="3.6.1.7"/>
    </reaction>
</comment>
<organism evidence="7 8">
    <name type="scientific">Ancylobacter amanitiformis</name>
    <dbReference type="NCBI Taxonomy" id="217069"/>
    <lineage>
        <taxon>Bacteria</taxon>
        <taxon>Pseudomonadati</taxon>
        <taxon>Pseudomonadota</taxon>
        <taxon>Alphaproteobacteria</taxon>
        <taxon>Hyphomicrobiales</taxon>
        <taxon>Xanthobacteraceae</taxon>
        <taxon>Ancylobacter</taxon>
    </lineage>
</organism>
<evidence type="ECO:0000256" key="2">
    <source>
        <dbReference type="ARBA" id="ARBA00012150"/>
    </source>
</evidence>
<dbReference type="PANTHER" id="PTHR47268:SF4">
    <property type="entry name" value="ACYLPHOSPHATASE"/>
    <property type="match status" value="1"/>
</dbReference>
<evidence type="ECO:0000256" key="1">
    <source>
        <dbReference type="ARBA" id="ARBA00005614"/>
    </source>
</evidence>
<dbReference type="PANTHER" id="PTHR47268">
    <property type="entry name" value="ACYLPHOSPHATASE"/>
    <property type="match status" value="1"/>
</dbReference>
<evidence type="ECO:0000313" key="7">
    <source>
        <dbReference type="EMBL" id="MDQ0510636.1"/>
    </source>
</evidence>
<reference evidence="7 8" key="1">
    <citation type="submission" date="2023-07" db="EMBL/GenBank/DDBJ databases">
        <title>Genomic Encyclopedia of Type Strains, Phase IV (KMG-IV): sequencing the most valuable type-strain genomes for metagenomic binning, comparative biology and taxonomic classification.</title>
        <authorList>
            <person name="Goeker M."/>
        </authorList>
    </citation>
    <scope>NUCLEOTIDE SEQUENCE [LARGE SCALE GENOMIC DNA]</scope>
    <source>
        <strain evidence="7 8">DSM 15561</strain>
    </source>
</reference>
<evidence type="ECO:0000256" key="3">
    <source>
        <dbReference type="ARBA" id="ARBA00047645"/>
    </source>
</evidence>
<comment type="caution">
    <text evidence="7">The sequence shown here is derived from an EMBL/GenBank/DDBJ whole genome shotgun (WGS) entry which is preliminary data.</text>
</comment>
<feature type="domain" description="Acylphosphatase-like" evidence="6">
    <location>
        <begin position="5"/>
        <end position="94"/>
    </location>
</feature>
<sequence length="96" mass="10130">MAGEYARLIISGRVQGVGYRAWFAREAERRGLTGWVRNRRDGSVEALVAADTATLGDLVAACRQGPSAARVFEIEILAAGESDIALLAGVTVLPTA</sequence>
<feature type="active site" evidence="4">
    <location>
        <position position="38"/>
    </location>
</feature>
<dbReference type="Proteomes" id="UP001235094">
    <property type="component" value="Unassembled WGS sequence"/>
</dbReference>
<evidence type="ECO:0000313" key="8">
    <source>
        <dbReference type="Proteomes" id="UP001235094"/>
    </source>
</evidence>
<gene>
    <name evidence="7" type="ORF">QOZ99_001524</name>
</gene>
<comment type="similarity">
    <text evidence="1 5">Belongs to the acylphosphatase family.</text>
</comment>
<dbReference type="EC" id="3.6.1.7" evidence="2 4"/>
<dbReference type="InterPro" id="IPR001792">
    <property type="entry name" value="Acylphosphatase-like_dom"/>
</dbReference>
<evidence type="ECO:0000256" key="4">
    <source>
        <dbReference type="PROSITE-ProRule" id="PRU00520"/>
    </source>
</evidence>
<protein>
    <recommendedName>
        <fullName evidence="2 4">acylphosphatase</fullName>
        <ecNumber evidence="2 4">3.6.1.7</ecNumber>
    </recommendedName>
</protein>
<dbReference type="RefSeq" id="WP_306889373.1">
    <property type="nucleotide sequence ID" value="NZ_JAUSVR010000004.1"/>
</dbReference>
<proteinExistence type="inferred from homology"/>
<dbReference type="EMBL" id="JAUSVR010000004">
    <property type="protein sequence ID" value="MDQ0510636.1"/>
    <property type="molecule type" value="Genomic_DNA"/>
</dbReference>
<keyword evidence="8" id="KW-1185">Reference proteome</keyword>
<evidence type="ECO:0000259" key="6">
    <source>
        <dbReference type="PROSITE" id="PS51160"/>
    </source>
</evidence>
<evidence type="ECO:0000256" key="5">
    <source>
        <dbReference type="RuleBase" id="RU004168"/>
    </source>
</evidence>
<feature type="active site" evidence="4">
    <location>
        <position position="20"/>
    </location>
</feature>
<dbReference type="Gene3D" id="3.30.70.100">
    <property type="match status" value="1"/>
</dbReference>
<dbReference type="NCBIfam" id="NF010996">
    <property type="entry name" value="PRK14421.1"/>
    <property type="match status" value="1"/>
</dbReference>
<dbReference type="InterPro" id="IPR036046">
    <property type="entry name" value="Acylphosphatase-like_dom_sf"/>
</dbReference>
<dbReference type="GO" id="GO:0003998">
    <property type="term" value="F:acylphosphatase activity"/>
    <property type="evidence" value="ECO:0007669"/>
    <property type="project" value="UniProtKB-EC"/>
</dbReference>
<dbReference type="SUPFAM" id="SSF54975">
    <property type="entry name" value="Acylphosphatase/BLUF domain-like"/>
    <property type="match status" value="1"/>
</dbReference>
<dbReference type="Pfam" id="PF00708">
    <property type="entry name" value="Acylphosphatase"/>
    <property type="match status" value="1"/>
</dbReference>
<keyword evidence="4 7" id="KW-0378">Hydrolase</keyword>
<dbReference type="InterPro" id="IPR020456">
    <property type="entry name" value="Acylphosphatase"/>
</dbReference>